<feature type="coiled-coil region" evidence="1">
    <location>
        <begin position="303"/>
        <end position="330"/>
    </location>
</feature>
<dbReference type="AlphaFoldDB" id="A0AAW0BY69"/>
<comment type="caution">
    <text evidence="2">The sequence shown here is derived from an EMBL/GenBank/DDBJ whole genome shotgun (WGS) entry which is preliminary data.</text>
</comment>
<evidence type="ECO:0000313" key="3">
    <source>
        <dbReference type="Proteomes" id="UP001383192"/>
    </source>
</evidence>
<gene>
    <name evidence="2" type="ORF">VNI00_013630</name>
</gene>
<proteinExistence type="predicted"/>
<dbReference type="EMBL" id="JAYKXP010000070">
    <property type="protein sequence ID" value="KAK7031214.1"/>
    <property type="molecule type" value="Genomic_DNA"/>
</dbReference>
<protein>
    <submittedName>
        <fullName evidence="2">Uncharacterized protein</fullName>
    </submittedName>
</protein>
<dbReference type="Proteomes" id="UP001383192">
    <property type="component" value="Unassembled WGS sequence"/>
</dbReference>
<accession>A0AAW0BY69</accession>
<evidence type="ECO:0000256" key="1">
    <source>
        <dbReference type="SAM" id="Coils"/>
    </source>
</evidence>
<name>A0AAW0BY69_9AGAR</name>
<keyword evidence="3" id="KW-1185">Reference proteome</keyword>
<reference evidence="2 3" key="1">
    <citation type="submission" date="2024-01" db="EMBL/GenBank/DDBJ databases">
        <title>A draft genome for a cacao thread blight-causing isolate of Paramarasmius palmivorus.</title>
        <authorList>
            <person name="Baruah I.K."/>
            <person name="Bukari Y."/>
            <person name="Amoako-Attah I."/>
            <person name="Meinhardt L.W."/>
            <person name="Bailey B.A."/>
            <person name="Cohen S.P."/>
        </authorList>
    </citation>
    <scope>NUCLEOTIDE SEQUENCE [LARGE SCALE GENOMIC DNA]</scope>
    <source>
        <strain evidence="2 3">GH-12</strain>
    </source>
</reference>
<evidence type="ECO:0000313" key="2">
    <source>
        <dbReference type="EMBL" id="KAK7031214.1"/>
    </source>
</evidence>
<organism evidence="2 3">
    <name type="scientific">Paramarasmius palmivorus</name>
    <dbReference type="NCBI Taxonomy" id="297713"/>
    <lineage>
        <taxon>Eukaryota</taxon>
        <taxon>Fungi</taxon>
        <taxon>Dikarya</taxon>
        <taxon>Basidiomycota</taxon>
        <taxon>Agaricomycotina</taxon>
        <taxon>Agaricomycetes</taxon>
        <taxon>Agaricomycetidae</taxon>
        <taxon>Agaricales</taxon>
        <taxon>Marasmiineae</taxon>
        <taxon>Marasmiaceae</taxon>
        <taxon>Paramarasmius</taxon>
    </lineage>
</organism>
<keyword evidence="1" id="KW-0175">Coiled coil</keyword>
<sequence length="353" mass="38858">MSAPHLFPANVKRADRLQQLINHIGILQGDIVKEKRRMEQLDKASQTLLDELLKNGDIPTLKELQEKAMTQLSEKQRREFQDLIDSTKTVHQAGETMFWIALVLGGPEIAKFSGPAIMSLFGKASSMQAIQGSIYALVETLTQATAQTAQAAGKSWSSELLYLLEIFQVVTFLSGVANAAEKATSVAKAGESAAAAAGAESAQATKTFGFLGKYAKWFSRLGVVLLVAVPLVELFIGAKQKERLIEGINETQVARLVVRSLREEARTLTEQMTSFKTYLDMLKKGKKAEAQEFGDELLETIRTKISEVDLEKLQDELEKSDRQSANYYGDDDLGASQVVELALKRQDGEEKGN</sequence>